<accession>A0A4C1ZSI9</accession>
<evidence type="ECO:0000313" key="2">
    <source>
        <dbReference type="EMBL" id="GBP89713.1"/>
    </source>
</evidence>
<evidence type="ECO:0000256" key="1">
    <source>
        <dbReference type="SAM" id="MobiDB-lite"/>
    </source>
</evidence>
<name>A0A4C1ZSI9_EUMVA</name>
<dbReference type="EMBL" id="BGZK01002022">
    <property type="protein sequence ID" value="GBP89713.1"/>
    <property type="molecule type" value="Genomic_DNA"/>
</dbReference>
<feature type="region of interest" description="Disordered" evidence="1">
    <location>
        <begin position="44"/>
        <end position="78"/>
    </location>
</feature>
<keyword evidence="3" id="KW-1185">Reference proteome</keyword>
<gene>
    <name evidence="2" type="ORF">EVAR_46816_1</name>
</gene>
<protein>
    <submittedName>
        <fullName evidence="2">Uncharacterized protein</fullName>
    </submittedName>
</protein>
<proteinExistence type="predicted"/>
<comment type="caution">
    <text evidence="2">The sequence shown here is derived from an EMBL/GenBank/DDBJ whole genome shotgun (WGS) entry which is preliminary data.</text>
</comment>
<reference evidence="2 3" key="1">
    <citation type="journal article" date="2019" name="Commun. Biol.">
        <title>The bagworm genome reveals a unique fibroin gene that provides high tensile strength.</title>
        <authorList>
            <person name="Kono N."/>
            <person name="Nakamura H."/>
            <person name="Ohtoshi R."/>
            <person name="Tomita M."/>
            <person name="Numata K."/>
            <person name="Arakawa K."/>
        </authorList>
    </citation>
    <scope>NUCLEOTIDE SEQUENCE [LARGE SCALE GENOMIC DNA]</scope>
</reference>
<dbReference type="AlphaFoldDB" id="A0A4C1ZSI9"/>
<dbReference type="Proteomes" id="UP000299102">
    <property type="component" value="Unassembled WGS sequence"/>
</dbReference>
<organism evidence="2 3">
    <name type="scientific">Eumeta variegata</name>
    <name type="common">Bagworm moth</name>
    <name type="synonym">Eumeta japonica</name>
    <dbReference type="NCBI Taxonomy" id="151549"/>
    <lineage>
        <taxon>Eukaryota</taxon>
        <taxon>Metazoa</taxon>
        <taxon>Ecdysozoa</taxon>
        <taxon>Arthropoda</taxon>
        <taxon>Hexapoda</taxon>
        <taxon>Insecta</taxon>
        <taxon>Pterygota</taxon>
        <taxon>Neoptera</taxon>
        <taxon>Endopterygota</taxon>
        <taxon>Lepidoptera</taxon>
        <taxon>Glossata</taxon>
        <taxon>Ditrysia</taxon>
        <taxon>Tineoidea</taxon>
        <taxon>Psychidae</taxon>
        <taxon>Oiketicinae</taxon>
        <taxon>Eumeta</taxon>
    </lineage>
</organism>
<sequence>MPFQKADNALVSSLGLQVSKTGGGHLLYNGLPARISLEYVPKKSSEKLRNALGSPHKRNERGRPNTDNVFKVTPAPAHTRFGHPAAFYRSWSAESETQPTR</sequence>
<evidence type="ECO:0000313" key="3">
    <source>
        <dbReference type="Proteomes" id="UP000299102"/>
    </source>
</evidence>